<dbReference type="EMBL" id="WBVT01000001">
    <property type="protein sequence ID" value="KAB7791393.1"/>
    <property type="molecule type" value="Genomic_DNA"/>
</dbReference>
<keyword evidence="3" id="KW-0238">DNA-binding</keyword>
<dbReference type="GO" id="GO:0003677">
    <property type="term" value="F:DNA binding"/>
    <property type="evidence" value="ECO:0007669"/>
    <property type="project" value="UniProtKB-KW"/>
</dbReference>
<dbReference type="Proteomes" id="UP000441772">
    <property type="component" value="Unassembled WGS sequence"/>
</dbReference>
<dbReference type="GO" id="GO:0006270">
    <property type="term" value="P:DNA replication initiation"/>
    <property type="evidence" value="ECO:0007669"/>
    <property type="project" value="TreeGrafter"/>
</dbReference>
<organism evidence="6 7">
    <name type="scientific">Bifidobacterium leontopitheci</name>
    <dbReference type="NCBI Taxonomy" id="2650774"/>
    <lineage>
        <taxon>Bacteria</taxon>
        <taxon>Bacillati</taxon>
        <taxon>Actinomycetota</taxon>
        <taxon>Actinomycetes</taxon>
        <taxon>Bifidobacteriales</taxon>
        <taxon>Bifidobacteriaceae</taxon>
        <taxon>Bifidobacterium</taxon>
    </lineage>
</organism>
<evidence type="ECO:0000313" key="6">
    <source>
        <dbReference type="EMBL" id="KAB7791393.1"/>
    </source>
</evidence>
<dbReference type="InterPro" id="IPR042115">
    <property type="entry name" value="PriA_3primeBD_sf"/>
</dbReference>
<dbReference type="InterPro" id="IPR041222">
    <property type="entry name" value="PriA_3primeBD"/>
</dbReference>
<dbReference type="GO" id="GO:0043138">
    <property type="term" value="F:3'-5' DNA helicase activity"/>
    <property type="evidence" value="ECO:0007669"/>
    <property type="project" value="TreeGrafter"/>
</dbReference>
<dbReference type="InterPro" id="IPR027417">
    <property type="entry name" value="P-loop_NTPase"/>
</dbReference>
<proteinExistence type="predicted"/>
<feature type="region of interest" description="Disordered" evidence="4">
    <location>
        <begin position="13"/>
        <end position="32"/>
    </location>
</feature>
<dbReference type="Pfam" id="PF17764">
    <property type="entry name" value="PriA_3primeBD"/>
    <property type="match status" value="1"/>
</dbReference>
<keyword evidence="2" id="KW-0067">ATP-binding</keyword>
<dbReference type="GO" id="GO:0005524">
    <property type="term" value="F:ATP binding"/>
    <property type="evidence" value="ECO:0007669"/>
    <property type="project" value="UniProtKB-KW"/>
</dbReference>
<evidence type="ECO:0000256" key="2">
    <source>
        <dbReference type="ARBA" id="ARBA00022840"/>
    </source>
</evidence>
<reference evidence="6 7" key="1">
    <citation type="submission" date="2019-09" db="EMBL/GenBank/DDBJ databases">
        <title>Characterization of the phylogenetic diversity of two novel species belonging to the genus Bifidobacterium: Bifidobacterium cebidarum sp. nov. and Bifidobacterium leontopitheci sp. nov.</title>
        <authorList>
            <person name="Lugli G.A."/>
            <person name="Duranti S."/>
            <person name="Milani C."/>
            <person name="Turroni F."/>
            <person name="Ventura M."/>
        </authorList>
    </citation>
    <scope>NUCLEOTIDE SEQUENCE [LARGE SCALE GENOMIC DNA]</scope>
    <source>
        <strain evidence="6 7">LMG 31471</strain>
    </source>
</reference>
<keyword evidence="7" id="KW-1185">Reference proteome</keyword>
<dbReference type="AlphaFoldDB" id="A0A6I1GIC4"/>
<gene>
    <name evidence="6" type="ORF">F7D09_0068</name>
</gene>
<feature type="compositionally biased region" description="Basic and acidic residues" evidence="4">
    <location>
        <begin position="570"/>
        <end position="583"/>
    </location>
</feature>
<dbReference type="Gene3D" id="3.40.1440.60">
    <property type="entry name" value="PriA, 3(prime) DNA-binding domain"/>
    <property type="match status" value="1"/>
</dbReference>
<evidence type="ECO:0000313" key="7">
    <source>
        <dbReference type="Proteomes" id="UP000441772"/>
    </source>
</evidence>
<comment type="caution">
    <text evidence="6">The sequence shown here is derived from an EMBL/GenBank/DDBJ whole genome shotgun (WGS) entry which is preliminary data.</text>
</comment>
<protein>
    <submittedName>
        <fullName evidence="6">Primosome assembly protein PriA</fullName>
    </submittedName>
</protein>
<name>A0A6I1GIC4_9BIFI</name>
<dbReference type="PANTHER" id="PTHR30580:SF0">
    <property type="entry name" value="PRIMOSOMAL PROTEIN N"/>
    <property type="match status" value="1"/>
</dbReference>
<dbReference type="PANTHER" id="PTHR30580">
    <property type="entry name" value="PRIMOSOMAL PROTEIN N"/>
    <property type="match status" value="1"/>
</dbReference>
<evidence type="ECO:0000259" key="5">
    <source>
        <dbReference type="Pfam" id="PF17764"/>
    </source>
</evidence>
<feature type="domain" description="Primosomal protein N' 3' DNA-binding" evidence="5">
    <location>
        <begin position="40"/>
        <end position="140"/>
    </location>
</feature>
<keyword evidence="1" id="KW-0547">Nucleotide-binding</keyword>
<dbReference type="Gene3D" id="3.40.50.300">
    <property type="entry name" value="P-loop containing nucleotide triphosphate hydrolases"/>
    <property type="match status" value="1"/>
</dbReference>
<evidence type="ECO:0000256" key="3">
    <source>
        <dbReference type="ARBA" id="ARBA00023125"/>
    </source>
</evidence>
<evidence type="ECO:0000256" key="4">
    <source>
        <dbReference type="SAM" id="MobiDB-lite"/>
    </source>
</evidence>
<dbReference type="GO" id="GO:0006310">
    <property type="term" value="P:DNA recombination"/>
    <property type="evidence" value="ECO:0007669"/>
    <property type="project" value="TreeGrafter"/>
</dbReference>
<dbReference type="GO" id="GO:0006302">
    <property type="term" value="P:double-strand break repair"/>
    <property type="evidence" value="ECO:0007669"/>
    <property type="project" value="TreeGrafter"/>
</dbReference>
<feature type="region of interest" description="Disordered" evidence="4">
    <location>
        <begin position="550"/>
        <end position="583"/>
    </location>
</feature>
<feature type="compositionally biased region" description="Basic residues" evidence="4">
    <location>
        <begin position="19"/>
        <end position="28"/>
    </location>
</feature>
<sequence length="778" mass="83412">MVDMNDMNAQQLTLDGLAPRKRKRRAPAQRKVAAENPIAQVVLDVQATHLGRSFDYLVEERFSETAQPGVMVRVRFGGRLVDGIVWGRVAASDTPRSALRFIERVASPHVLVSAAMRDDVTRIAEAYGGTRANILRLAVPPRVARVDDEQRFAARGRWIGSHGTPAIRQHSLEQGFAAIQRAYDGSAALRAGIEGRAFAAFVMDARPGAAVWADDAAWMIADAIAAGKPCAVVLPGMRQCDDLASALQRYGLRRFAPDGSSRGGYSGDFVVLAAGLPPAERYRAYLAAATGQVGCVIGLRAAMYAPIESAGLFMVVDDAAYQQADGMMPYAQARGVMRLRAESHHGVFVALSFARSALSQWETGDETTVTPVSGPSMAMSLLPTARRDDMPWIRWLNREELARLADPSIGARVPHTAVATLSAALQTGPVLLSIPADGISEALSCAACHAQARCAKCTGPLERVGDGVPRCRWCAAAAVGWTCPHCGGERMRVVRVGAAGTARELAGLFRGVPVVMSSPSQPRGIVEFVDDSPRIVIATPGAEPRVIATRAARTSRAQPEPAGPAPGRSPAHEPDAGERTADMPERGEYRAVAILDAWTSLYAPGVDARADTLTAWMRAMSLCAPRSRGGQGLILGECDRYVAQALMLWDSSSLAARELAERRETGMPPICSVACVWGRRDAVMAALDEIGVLHGDWAELQIDGEPMPGLLGPVPIPPPVTVSARELESTADRVKALVRVPVKRRAELARRLQTTVARHVASRHPGELRFQVDPKDLI</sequence>
<evidence type="ECO:0000256" key="1">
    <source>
        <dbReference type="ARBA" id="ARBA00022741"/>
    </source>
</evidence>
<accession>A0A6I1GIC4</accession>